<proteinExistence type="predicted"/>
<dbReference type="CDD" id="cd02245">
    <property type="entry name" value="cupin_7S_vicilin-like_C"/>
    <property type="match status" value="1"/>
</dbReference>
<feature type="signal peptide" evidence="2">
    <location>
        <begin position="1"/>
        <end position="30"/>
    </location>
</feature>
<comment type="caution">
    <text evidence="4">The sequence shown here is derived from an EMBL/GenBank/DDBJ whole genome shotgun (WGS) entry which is preliminary data.</text>
</comment>
<feature type="region of interest" description="Disordered" evidence="1">
    <location>
        <begin position="472"/>
        <end position="498"/>
    </location>
</feature>
<feature type="domain" description="Cupin type-1" evidence="3">
    <location>
        <begin position="228"/>
        <end position="374"/>
    </location>
</feature>
<dbReference type="AlphaFoldDB" id="A0ABC8RTZ3"/>
<name>A0ABC8RTZ3_9AQUA</name>
<evidence type="ECO:0000256" key="2">
    <source>
        <dbReference type="SAM" id="SignalP"/>
    </source>
</evidence>
<organism evidence="4 5">
    <name type="scientific">Ilex paraguariensis</name>
    <name type="common">yerba mate</name>
    <dbReference type="NCBI Taxonomy" id="185542"/>
    <lineage>
        <taxon>Eukaryota</taxon>
        <taxon>Viridiplantae</taxon>
        <taxon>Streptophyta</taxon>
        <taxon>Embryophyta</taxon>
        <taxon>Tracheophyta</taxon>
        <taxon>Spermatophyta</taxon>
        <taxon>Magnoliopsida</taxon>
        <taxon>eudicotyledons</taxon>
        <taxon>Gunneridae</taxon>
        <taxon>Pentapetalae</taxon>
        <taxon>asterids</taxon>
        <taxon>campanulids</taxon>
        <taxon>Aquifoliales</taxon>
        <taxon>Aquifoliaceae</taxon>
        <taxon>Ilex</taxon>
    </lineage>
</organism>
<dbReference type="InterPro" id="IPR050253">
    <property type="entry name" value="Seed_Storage-Functional"/>
</dbReference>
<reference evidence="4 5" key="1">
    <citation type="submission" date="2024-02" db="EMBL/GenBank/DDBJ databases">
        <authorList>
            <person name="Vignale AGUSTIN F."/>
            <person name="Sosa J E."/>
            <person name="Modenutti C."/>
        </authorList>
    </citation>
    <scope>NUCLEOTIDE SEQUENCE [LARGE SCALE GENOMIC DNA]</scope>
</reference>
<feature type="chain" id="PRO_5044789349" description="Cupin type-1 domain-containing protein" evidence="2">
    <location>
        <begin position="31"/>
        <end position="599"/>
    </location>
</feature>
<feature type="compositionally biased region" description="Basic and acidic residues" evidence="1">
    <location>
        <begin position="66"/>
        <end position="82"/>
    </location>
</feature>
<dbReference type="EMBL" id="CAUOFW020001636">
    <property type="protein sequence ID" value="CAK9147030.1"/>
    <property type="molecule type" value="Genomic_DNA"/>
</dbReference>
<keyword evidence="2" id="KW-0732">Signal</keyword>
<dbReference type="Pfam" id="PF00190">
    <property type="entry name" value="Cupin_1"/>
    <property type="match status" value="1"/>
</dbReference>
<feature type="compositionally biased region" description="Basic and acidic residues" evidence="1">
    <location>
        <begin position="476"/>
        <end position="492"/>
    </location>
</feature>
<dbReference type="InterPro" id="IPR014710">
    <property type="entry name" value="RmlC-like_jellyroll"/>
</dbReference>
<protein>
    <recommendedName>
        <fullName evidence="3">Cupin type-1 domain-containing protein</fullName>
    </recommendedName>
</protein>
<evidence type="ECO:0000313" key="4">
    <source>
        <dbReference type="EMBL" id="CAK9147030.1"/>
    </source>
</evidence>
<dbReference type="PANTHER" id="PTHR31189:SF13">
    <property type="entry name" value="CUPINCIN"/>
    <property type="match status" value="1"/>
</dbReference>
<sequence length="599" mass="69878">MLKMAIKARLPLFCFLLVTLLLVSVTPAFGKEDPELRQCKQQCQRQEGFDKSQRRQCEQGCELSYREKERREREQEGGRGGDRDDEWNPQSPEERLRQCVRTCEQREEEQRPQCRQRCEEEYRQEREREERGRGQGNAKDPRKEYEKCQRKCQKKSEGTDERQRCESRCEEKRRERERERESEQEEREREREQEEREGEGGGEGNPQYEGEEEEGREQMENPYVFEDQHFTSKIQTEHGRYRILQKFTERSELLRGIENYRIAILEAEPRTFVVPHHRDAEAVIFVANGQGSITLVLKEKRESFNLRYGDILRICAGTTVHITNRDKTQRLVIAKLLQPVSIPGQLETRRDRIQRLLGKQNQGMIIKASEEQIRGLSRQEEGGIWPFGGGESSRGPLNLFEKRPSKSNDYGQLYEVDERDYTKLEDLDVAVSFANITRGSMETPFYNSRATKIAVVIDGEGYYEMACPHLGSQRGEQQERQPGHRRESEGQRRGGPRYQRVSARLRRGTVFVAPASHPIAIVASSKGNLQVLCFEVNARNNEKYPLAGKRNVINQLEKEAKELGFSAAEKEVDEVFKSQDEDFFFKGPRQQQHEGRSDS</sequence>
<dbReference type="Gene3D" id="6.10.250.890">
    <property type="match status" value="1"/>
</dbReference>
<dbReference type="SUPFAM" id="SSF51182">
    <property type="entry name" value="RmlC-like cupins"/>
    <property type="match status" value="2"/>
</dbReference>
<dbReference type="Gene3D" id="6.10.250.1700">
    <property type="match status" value="1"/>
</dbReference>
<dbReference type="InterPro" id="IPR006045">
    <property type="entry name" value="Cupin_1"/>
</dbReference>
<keyword evidence="5" id="KW-1185">Reference proteome</keyword>
<accession>A0ABC8RTZ3</accession>
<evidence type="ECO:0000259" key="3">
    <source>
        <dbReference type="SMART" id="SM00835"/>
    </source>
</evidence>
<dbReference type="Gene3D" id="2.60.120.10">
    <property type="entry name" value="Jelly Rolls"/>
    <property type="match status" value="2"/>
</dbReference>
<feature type="compositionally biased region" description="Basic and acidic residues" evidence="1">
    <location>
        <begin position="176"/>
        <end position="194"/>
    </location>
</feature>
<dbReference type="SMART" id="SM00835">
    <property type="entry name" value="Cupin_1"/>
    <property type="match status" value="2"/>
</dbReference>
<feature type="region of interest" description="Disordered" evidence="1">
    <location>
        <begin position="176"/>
        <end position="217"/>
    </location>
</feature>
<evidence type="ECO:0000256" key="1">
    <source>
        <dbReference type="SAM" id="MobiDB-lite"/>
    </source>
</evidence>
<feature type="domain" description="Cupin type-1" evidence="3">
    <location>
        <begin position="397"/>
        <end position="573"/>
    </location>
</feature>
<dbReference type="CDD" id="cd02244">
    <property type="entry name" value="cupin_7S_vicilin-like_N"/>
    <property type="match status" value="1"/>
</dbReference>
<dbReference type="Proteomes" id="UP001642360">
    <property type="component" value="Unassembled WGS sequence"/>
</dbReference>
<evidence type="ECO:0000313" key="5">
    <source>
        <dbReference type="Proteomes" id="UP001642360"/>
    </source>
</evidence>
<dbReference type="InterPro" id="IPR011051">
    <property type="entry name" value="RmlC_Cupin_sf"/>
</dbReference>
<feature type="region of interest" description="Disordered" evidence="1">
    <location>
        <begin position="66"/>
        <end position="96"/>
    </location>
</feature>
<dbReference type="PANTHER" id="PTHR31189">
    <property type="entry name" value="OS03G0336100 PROTEIN-RELATED"/>
    <property type="match status" value="1"/>
</dbReference>
<gene>
    <name evidence="4" type="ORF">ILEXP_LOCUS14907</name>
</gene>